<accession>A0ABR2V338</accession>
<dbReference type="EMBL" id="JARVKF010000212">
    <property type="protein sequence ID" value="KAK9421004.1"/>
    <property type="molecule type" value="Genomic_DNA"/>
</dbReference>
<proteinExistence type="predicted"/>
<evidence type="ECO:0000256" key="1">
    <source>
        <dbReference type="SAM" id="MobiDB-lite"/>
    </source>
</evidence>
<feature type="region of interest" description="Disordered" evidence="1">
    <location>
        <begin position="1"/>
        <end position="39"/>
    </location>
</feature>
<evidence type="ECO:0000313" key="3">
    <source>
        <dbReference type="Proteomes" id="UP001408356"/>
    </source>
</evidence>
<comment type="caution">
    <text evidence="2">The sequence shown here is derived from an EMBL/GenBank/DDBJ whole genome shotgun (WGS) entry which is preliminary data.</text>
</comment>
<protein>
    <recommendedName>
        <fullName evidence="4">Pheromone</fullName>
    </recommendedName>
</protein>
<dbReference type="Proteomes" id="UP001408356">
    <property type="component" value="Unassembled WGS sequence"/>
</dbReference>
<organism evidence="2 3">
    <name type="scientific">Seiridium unicorne</name>
    <dbReference type="NCBI Taxonomy" id="138068"/>
    <lineage>
        <taxon>Eukaryota</taxon>
        <taxon>Fungi</taxon>
        <taxon>Dikarya</taxon>
        <taxon>Ascomycota</taxon>
        <taxon>Pezizomycotina</taxon>
        <taxon>Sordariomycetes</taxon>
        <taxon>Xylariomycetidae</taxon>
        <taxon>Amphisphaeriales</taxon>
        <taxon>Sporocadaceae</taxon>
        <taxon>Seiridium</taxon>
    </lineage>
</organism>
<feature type="compositionally biased region" description="Polar residues" evidence="1">
    <location>
        <begin position="9"/>
        <end position="18"/>
    </location>
</feature>
<evidence type="ECO:0000313" key="2">
    <source>
        <dbReference type="EMBL" id="KAK9421004.1"/>
    </source>
</evidence>
<keyword evidence="3" id="KW-1185">Reference proteome</keyword>
<name>A0ABR2V338_9PEZI</name>
<gene>
    <name evidence="2" type="ORF">SUNI508_06149</name>
</gene>
<reference evidence="2 3" key="1">
    <citation type="journal article" date="2024" name="J. Plant Pathol.">
        <title>Sequence and assembly of the genome of Seiridium unicorne, isolate CBS 538.82, causal agent of cypress canker disease.</title>
        <authorList>
            <person name="Scali E."/>
            <person name="Rocca G.D."/>
            <person name="Danti R."/>
            <person name="Garbelotto M."/>
            <person name="Barberini S."/>
            <person name="Baroncelli R."/>
            <person name="Emiliani G."/>
        </authorList>
    </citation>
    <scope>NUCLEOTIDE SEQUENCE [LARGE SCALE GENOMIC DNA]</scope>
    <source>
        <strain evidence="2 3">BM-138-508</strain>
    </source>
</reference>
<sequence>MAEHFGSSFDPQQRSHNNVRPALDDVPEEDSLLPPCGAESMEAIILPT</sequence>
<evidence type="ECO:0008006" key="4">
    <source>
        <dbReference type="Google" id="ProtNLM"/>
    </source>
</evidence>